<name>A0A8J3RF05_9ACTN</name>
<dbReference type="EMBL" id="BOOG01000056">
    <property type="protein sequence ID" value="GIH72642.1"/>
    <property type="molecule type" value="Genomic_DNA"/>
</dbReference>
<feature type="region of interest" description="Disordered" evidence="1">
    <location>
        <begin position="61"/>
        <end position="111"/>
    </location>
</feature>
<dbReference type="Pfam" id="PF11387">
    <property type="entry name" value="DUF2795"/>
    <property type="match status" value="1"/>
</dbReference>
<evidence type="ECO:0008006" key="4">
    <source>
        <dbReference type="Google" id="ProtNLM"/>
    </source>
</evidence>
<organism evidence="2 3">
    <name type="scientific">Sphaerimonospora thailandensis</name>
    <dbReference type="NCBI Taxonomy" id="795644"/>
    <lineage>
        <taxon>Bacteria</taxon>
        <taxon>Bacillati</taxon>
        <taxon>Actinomycetota</taxon>
        <taxon>Actinomycetes</taxon>
        <taxon>Streptosporangiales</taxon>
        <taxon>Streptosporangiaceae</taxon>
        <taxon>Sphaerimonospora</taxon>
    </lineage>
</organism>
<dbReference type="InterPro" id="IPR021527">
    <property type="entry name" value="DUF2795"/>
</dbReference>
<protein>
    <recommendedName>
        <fullName evidence="4">DUF2795 domain-containing protein</fullName>
    </recommendedName>
</protein>
<keyword evidence="3" id="KW-1185">Reference proteome</keyword>
<accession>A0A8J3RF05</accession>
<evidence type="ECO:0000313" key="3">
    <source>
        <dbReference type="Proteomes" id="UP000610966"/>
    </source>
</evidence>
<evidence type="ECO:0000313" key="2">
    <source>
        <dbReference type="EMBL" id="GIH72642.1"/>
    </source>
</evidence>
<gene>
    <name evidence="2" type="ORF">Mth01_48950</name>
</gene>
<sequence length="126" mass="13638">MTRGTDVESVRRALSSLDYPADKHDVVRCAEETGAGEPVIRVLAALPLGSYDNLDEVLRSIPRDPSQEAGLTADEETRLARERSAGGRGRVAEHLREPIEPARSADGEARVVTHVSRSAWRAPSAP</sequence>
<feature type="compositionally biased region" description="Basic and acidic residues" evidence="1">
    <location>
        <begin position="75"/>
        <end position="111"/>
    </location>
</feature>
<evidence type="ECO:0000256" key="1">
    <source>
        <dbReference type="SAM" id="MobiDB-lite"/>
    </source>
</evidence>
<proteinExistence type="predicted"/>
<comment type="caution">
    <text evidence="2">The sequence shown here is derived from an EMBL/GenBank/DDBJ whole genome shotgun (WGS) entry which is preliminary data.</text>
</comment>
<dbReference type="RefSeq" id="WP_204018294.1">
    <property type="nucleotide sequence ID" value="NZ_BOOG01000056.1"/>
</dbReference>
<dbReference type="Proteomes" id="UP000610966">
    <property type="component" value="Unassembled WGS sequence"/>
</dbReference>
<reference evidence="2" key="1">
    <citation type="submission" date="2021-01" db="EMBL/GenBank/DDBJ databases">
        <title>Whole genome shotgun sequence of Sphaerimonospora thailandensis NBRC 107569.</title>
        <authorList>
            <person name="Komaki H."/>
            <person name="Tamura T."/>
        </authorList>
    </citation>
    <scope>NUCLEOTIDE SEQUENCE</scope>
    <source>
        <strain evidence="2">NBRC 107569</strain>
    </source>
</reference>
<dbReference type="AlphaFoldDB" id="A0A8J3RF05"/>